<reference evidence="2" key="1">
    <citation type="submission" date="2020-12" db="UniProtKB">
        <authorList>
            <consortium name="WormBaseParasite"/>
        </authorList>
    </citation>
    <scope>IDENTIFICATION</scope>
    <source>
        <strain evidence="2">MHco3</strain>
    </source>
</reference>
<evidence type="ECO:0000313" key="2">
    <source>
        <dbReference type="WBParaSite" id="HCON_00003200-00001"/>
    </source>
</evidence>
<organism evidence="1 2">
    <name type="scientific">Haemonchus contortus</name>
    <name type="common">Barber pole worm</name>
    <dbReference type="NCBI Taxonomy" id="6289"/>
    <lineage>
        <taxon>Eukaryota</taxon>
        <taxon>Metazoa</taxon>
        <taxon>Ecdysozoa</taxon>
        <taxon>Nematoda</taxon>
        <taxon>Chromadorea</taxon>
        <taxon>Rhabditida</taxon>
        <taxon>Rhabditina</taxon>
        <taxon>Rhabditomorpha</taxon>
        <taxon>Strongyloidea</taxon>
        <taxon>Trichostrongylidae</taxon>
        <taxon>Haemonchus</taxon>
    </lineage>
</organism>
<dbReference type="WBParaSite" id="HCON_00003200-00001">
    <property type="protein sequence ID" value="HCON_00003200-00001"/>
    <property type="gene ID" value="HCON_00003200"/>
</dbReference>
<dbReference type="OMA" id="PIATIHC"/>
<protein>
    <submittedName>
        <fullName evidence="2">HTH_48 domain-containing protein</fullName>
    </submittedName>
</protein>
<evidence type="ECO:0000313" key="1">
    <source>
        <dbReference type="Proteomes" id="UP000025227"/>
    </source>
</evidence>
<keyword evidence="1" id="KW-1185">Reference proteome</keyword>
<sequence>MSGAAALVHKIGSAFGKDSTPIATIHCWCARFEGGDKCFEDMPRLERPLAVDDSDILDTVKEDPELNTHSLATRHVCAQSAVVSRLPHMGGETRAKLGHGSTPFLFN</sequence>
<dbReference type="AlphaFoldDB" id="A0A7I4XSQ4"/>
<dbReference type="Proteomes" id="UP000025227">
    <property type="component" value="Unplaced"/>
</dbReference>
<proteinExistence type="predicted"/>
<accession>A0A7I4XSQ4</accession>
<name>A0A7I4XSQ4_HAECO</name>